<accession>A0ABM8VE39</accession>
<sequence>MKRTIAVHWQYGTDTHSGWFRTINEDRSLLRLGTNEGGDPYAVVALADGIGGSGDGGLASELAIGLVREWLELTLPGLIAGARRLEALENSAAALFQTIHCKLKERSGELTQHLGTTLTVLVLVESVYTIIHIGDCRVYRFAARTNRLKRLTSDHTWVNEQVRKGLLSRKKARLHPKRHILLQSLGMRGEPKLYIHSGYYAPGTLFMLTSDGFHDCFSDEAIALLLQRAASNGEEPQRICETLMSRAMDRRPDDNISLLLLKPLGRGKPFSQELPLRIRLLWHRWHMRANAFAVKYKL</sequence>
<gene>
    <name evidence="2" type="primary">prpC_2</name>
    <name evidence="2" type="ORF">PAECIP111802_01608</name>
</gene>
<evidence type="ECO:0000313" key="2">
    <source>
        <dbReference type="EMBL" id="CAG7629989.1"/>
    </source>
</evidence>
<evidence type="ECO:0000313" key="3">
    <source>
        <dbReference type="Proteomes" id="UP000730618"/>
    </source>
</evidence>
<dbReference type="CDD" id="cd00143">
    <property type="entry name" value="PP2Cc"/>
    <property type="match status" value="1"/>
</dbReference>
<name>A0ABM8VE39_9BACL</name>
<dbReference type="EMBL" id="CAJVCE010000003">
    <property type="protein sequence ID" value="CAG7629989.1"/>
    <property type="molecule type" value="Genomic_DNA"/>
</dbReference>
<dbReference type="EC" id="3.1.3.16" evidence="2"/>
<proteinExistence type="predicted"/>
<reference evidence="2 3" key="1">
    <citation type="submission" date="2021-06" db="EMBL/GenBank/DDBJ databases">
        <authorList>
            <person name="Criscuolo A."/>
        </authorList>
    </citation>
    <scope>NUCLEOTIDE SEQUENCE [LARGE SCALE GENOMIC DNA]</scope>
    <source>
        <strain evidence="3">CIP 111802</strain>
    </source>
</reference>
<dbReference type="Pfam" id="PF07228">
    <property type="entry name" value="SpoIIE"/>
    <property type="match status" value="1"/>
</dbReference>
<keyword evidence="3" id="KW-1185">Reference proteome</keyword>
<dbReference type="InterPro" id="IPR001932">
    <property type="entry name" value="PPM-type_phosphatase-like_dom"/>
</dbReference>
<evidence type="ECO:0000259" key="1">
    <source>
        <dbReference type="PROSITE" id="PS51746"/>
    </source>
</evidence>
<feature type="domain" description="PPM-type phosphatase" evidence="1">
    <location>
        <begin position="10"/>
        <end position="263"/>
    </location>
</feature>
<dbReference type="SMART" id="SM00331">
    <property type="entry name" value="PP2C_SIG"/>
    <property type="match status" value="1"/>
</dbReference>
<protein>
    <submittedName>
        <fullName evidence="2">Protein phosphatase PrpC</fullName>
        <ecNumber evidence="2">3.1.3.16</ecNumber>
    </submittedName>
</protein>
<dbReference type="Proteomes" id="UP000730618">
    <property type="component" value="Unassembled WGS sequence"/>
</dbReference>
<organism evidence="2 3">
    <name type="scientific">Paenibacillus allorhizosphaerae</name>
    <dbReference type="NCBI Taxonomy" id="2849866"/>
    <lineage>
        <taxon>Bacteria</taxon>
        <taxon>Bacillati</taxon>
        <taxon>Bacillota</taxon>
        <taxon>Bacilli</taxon>
        <taxon>Bacillales</taxon>
        <taxon>Paenibacillaceae</taxon>
        <taxon>Paenibacillus</taxon>
    </lineage>
</organism>
<dbReference type="GO" id="GO:0004722">
    <property type="term" value="F:protein serine/threonine phosphatase activity"/>
    <property type="evidence" value="ECO:0007669"/>
    <property type="project" value="UniProtKB-EC"/>
</dbReference>
<dbReference type="RefSeq" id="WP_218097931.1">
    <property type="nucleotide sequence ID" value="NZ_CAJVCE010000003.1"/>
</dbReference>
<dbReference type="PROSITE" id="PS51746">
    <property type="entry name" value="PPM_2"/>
    <property type="match status" value="1"/>
</dbReference>
<comment type="caution">
    <text evidence="2">The sequence shown here is derived from an EMBL/GenBank/DDBJ whole genome shotgun (WGS) entry which is preliminary data.</text>
</comment>
<keyword evidence="2" id="KW-0378">Hydrolase</keyword>
<dbReference type="SMART" id="SM00332">
    <property type="entry name" value="PP2Cc"/>
    <property type="match status" value="1"/>
</dbReference>